<comment type="caution">
    <text evidence="1">The sequence shown here is derived from an EMBL/GenBank/DDBJ whole genome shotgun (WGS) entry which is preliminary data.</text>
</comment>
<name>A0ABD2WZL9_9HYME</name>
<dbReference type="EMBL" id="JBJJXI010000060">
    <property type="protein sequence ID" value="KAL3397934.1"/>
    <property type="molecule type" value="Genomic_DNA"/>
</dbReference>
<reference evidence="1 2" key="1">
    <citation type="journal article" date="2024" name="bioRxiv">
        <title>A reference genome for Trichogramma kaykai: A tiny desert-dwelling parasitoid wasp with competing sex-ratio distorters.</title>
        <authorList>
            <person name="Culotta J."/>
            <person name="Lindsey A.R."/>
        </authorList>
    </citation>
    <scope>NUCLEOTIDE SEQUENCE [LARGE SCALE GENOMIC DNA]</scope>
    <source>
        <strain evidence="1 2">KSX58</strain>
    </source>
</reference>
<protein>
    <recommendedName>
        <fullName evidence="3">Reverse transcriptase zinc-binding domain-containing protein</fullName>
    </recommendedName>
</protein>
<dbReference type="Proteomes" id="UP001627154">
    <property type="component" value="Unassembled WGS sequence"/>
</dbReference>
<keyword evidence="2" id="KW-1185">Reference proteome</keyword>
<accession>A0ABD2WZL9</accession>
<evidence type="ECO:0000313" key="1">
    <source>
        <dbReference type="EMBL" id="KAL3397934.1"/>
    </source>
</evidence>
<sequence length="266" mass="31440">MSYGAELWGWKEWRKLEKIQLDYIWSTLGLDFCTSRYIIVRETGRIKMQRDWIRRAIKFEQKCAKAEEGRLIKIVWEQQAKEGLDEERREALDKLGLSYRYIELAIRNGIKIEEEVEGRMVDIIKQETEAAVDKARYNSDYAKRKSSEKPKYLRTYKKGVDIRIMARIRCGNLEERNRFWKKGEGKCVLCGEFDGSLMHLSNECKEVVGNKDGGNIKKWKTEEIVNPEGCREVVKLFKKIDAMIRNSRVKKEEEIVRNKETDEKKA</sequence>
<organism evidence="1 2">
    <name type="scientific">Trichogramma kaykai</name>
    <dbReference type="NCBI Taxonomy" id="54128"/>
    <lineage>
        <taxon>Eukaryota</taxon>
        <taxon>Metazoa</taxon>
        <taxon>Ecdysozoa</taxon>
        <taxon>Arthropoda</taxon>
        <taxon>Hexapoda</taxon>
        <taxon>Insecta</taxon>
        <taxon>Pterygota</taxon>
        <taxon>Neoptera</taxon>
        <taxon>Endopterygota</taxon>
        <taxon>Hymenoptera</taxon>
        <taxon>Apocrita</taxon>
        <taxon>Proctotrupomorpha</taxon>
        <taxon>Chalcidoidea</taxon>
        <taxon>Trichogrammatidae</taxon>
        <taxon>Trichogramma</taxon>
    </lineage>
</organism>
<gene>
    <name evidence="1" type="ORF">TKK_008170</name>
</gene>
<evidence type="ECO:0008006" key="3">
    <source>
        <dbReference type="Google" id="ProtNLM"/>
    </source>
</evidence>
<proteinExistence type="predicted"/>
<dbReference type="AlphaFoldDB" id="A0ABD2WZL9"/>
<evidence type="ECO:0000313" key="2">
    <source>
        <dbReference type="Proteomes" id="UP001627154"/>
    </source>
</evidence>